<dbReference type="Pfam" id="PF12015">
    <property type="entry name" value="Bud3_N"/>
    <property type="match status" value="1"/>
</dbReference>
<feature type="compositionally biased region" description="Polar residues" evidence="1">
    <location>
        <begin position="803"/>
        <end position="815"/>
    </location>
</feature>
<sequence length="1737" mass="196466">MAISYLKIYASLNDDIKELLIKSSKLNSHFDWDETVAGDLASRMKLVDTQTPFEVGSRISSFGFTYPEKLCSSYLVDVIYSNQSSDGDSSIIDKNNELAFLLGDQLDTLFDPLTEYSPEQTEKVYKPPMYDPPSPSELDDDVLIKSICQELVQVQTNFTVSLVAFLQKYVVPLRVRVLDGKIPNYTTAKLNRIFPPTIDEVTRINCILLDMLKVALPYGSFEILKACGTTLPYFYKAYMRHEAATKNFHSNLDAFLNDMSELNIQPCETTDIYDKGVIQSINCTSLNLTKIQIILQRLMKNKVWPKELETLVDDYYNSCNRTIVSFATDQLKPYSHRIFTPTGKILTELASGWPSELQYGWLTRRVVAVFDVKDVMSSSIKNSGVIIIFNDHLLFLNIKDDKYYYTLIKEMEKSHEHQVHMPSVADSLMHSLMNELPFNNLPNMQVVDWVPIDNVYACSYYVNDKTYAQFQFLRNKTGNTILEFELDERDTTSSLVELVNKAKILNKSQPFHLFKSPFTSIVDENNSNDIDEETGEINHDEELKSKSLYYTAHELEVYESEELKSNIVIYFNVKFNEDLFNSNNDIFLMITANLLSNNLIQIHAKSKASDNLISKIVRADLFSRTLYELITSLMLTYMTFDDPVNRDTILQNNTQLLKWLINSISITERQKNKEIQSIKSNAKVIMEQELKLENEAKIIEHARSASRTSSLDFLKRPKMKSTRINKQEELQQNQFKSPVKSIKNFSIKSPIKTINKNNRKSQPPKPKASNNLSLKSAAVSKTSKQGSKKKNWFLRLFTSNSLPQQSRGSVNSTAAKSKKSTHNEISKPFGVHHYVPVFSDKDKDAVARNGEAIASSKQINSTNSINNAELQPPKEKEITETAPIKPIQDTTNSTSIYVNSHFEFPMKNDEVKVQNIPVIENDKNEINPFREADSMLQLDRHSDIFEKFSNTDDEFEKLLMEDDIGGSNDNNTNNEKATDINDIDGSETDNTDNSAFDRSVIHRVILNKNETHPKMRGSMQWQSHQSMTDLDDIDNFDEKYHTAASNEASREESQVDVIKNMKDIASNAAMILEDIDGEDNNTIFSSASDDAHLEEYINESVSPVARKAKVENLTPVIPSESTFLENIIRNPQHVASGTLMDYDNSELDEAEIVNRRKISSKTPPLQLLDFTKSPSEKIDSSLSNSNINESNDLVTPLPATTQSSKFHNFDSKSLRDTANTSFEEKTIISAITDNFNGTNTLTPCGMLTPSEKRQSFEAGSITKNKNDTNNWASVARRHRFVPPAAANNRYINSLRPKSSIETPMSTKAATKDNVTGIIRTVSNRSKKKSSLPTGPSFTNFKTITQQGIPKNFKKREFSDIWSIEEHSDLPLGNGHILYSPSVTENLNRMVKELEVKEMKADSDKSSVNWAFISDGNDDGIPITSKRNDSQILLKPESEVAKSESSIRTITDRYLKENTDNTSVKGVSSSNTTSKNTIVVDTSKDSGDRMENFNATGSSMDTSVDHCNNEDELQINDSILNFTMSDLLKPTKIHEQETKTENFDSVESLDILVNSQSKLANSPKVNKSLFISQRVISSSFMNPKTVDEKQLHDEKDVHPFAKLALSPVKPSLVLESGDVTSLCSVVNDLKESNKADEFKKLILGANNFESSSSICDFLRDDSYSYLAQIINDSGSIDQLSRHNTVAKMKKKRIDRNADFDEQLDKQYAKALRESSYRYLSDIIRTGKTEKNLNSLLQN</sequence>
<dbReference type="Pfam" id="PF25351">
    <property type="entry name" value="PH_BUD3_C"/>
    <property type="match status" value="1"/>
</dbReference>
<feature type="compositionally biased region" description="Polar residues" evidence="1">
    <location>
        <begin position="746"/>
        <end position="756"/>
    </location>
</feature>
<dbReference type="SMART" id="SM00325">
    <property type="entry name" value="RhoGEF"/>
    <property type="match status" value="1"/>
</dbReference>
<feature type="compositionally biased region" description="Polar residues" evidence="1">
    <location>
        <begin position="768"/>
        <end position="785"/>
    </location>
</feature>
<dbReference type="EMBL" id="BSXN01000323">
    <property type="protein sequence ID" value="GME68085.1"/>
    <property type="molecule type" value="Genomic_DNA"/>
</dbReference>
<feature type="region of interest" description="Disordered" evidence="1">
    <location>
        <begin position="746"/>
        <end position="786"/>
    </location>
</feature>
<dbReference type="Proteomes" id="UP001165120">
    <property type="component" value="Unassembled WGS sequence"/>
</dbReference>
<feature type="domain" description="DH" evidence="2">
    <location>
        <begin position="147"/>
        <end position="328"/>
    </location>
</feature>
<gene>
    <name evidence="3" type="ORF">Cboi02_000138800</name>
</gene>
<dbReference type="InterPro" id="IPR057454">
    <property type="entry name" value="Bud3_C"/>
</dbReference>
<protein>
    <submittedName>
        <fullName evidence="3">Unnamed protein product</fullName>
    </submittedName>
</protein>
<proteinExistence type="predicted"/>
<accession>A0A9W6SVX3</accession>
<dbReference type="InterPro" id="IPR000219">
    <property type="entry name" value="DH_dom"/>
</dbReference>
<reference evidence="3" key="1">
    <citation type="submission" date="2023-04" db="EMBL/GenBank/DDBJ databases">
        <title>Candida boidinii NBRC 10035.</title>
        <authorList>
            <person name="Ichikawa N."/>
            <person name="Sato H."/>
            <person name="Tonouchi N."/>
        </authorList>
    </citation>
    <scope>NUCLEOTIDE SEQUENCE</scope>
    <source>
        <strain evidence="3">NBRC 10035</strain>
    </source>
</reference>
<evidence type="ECO:0000313" key="3">
    <source>
        <dbReference type="EMBL" id="GME68085.1"/>
    </source>
</evidence>
<dbReference type="GO" id="GO:0005085">
    <property type="term" value="F:guanyl-nucleotide exchange factor activity"/>
    <property type="evidence" value="ECO:0007669"/>
    <property type="project" value="InterPro"/>
</dbReference>
<name>A0A9W6SVX3_CANBO</name>
<evidence type="ECO:0000313" key="4">
    <source>
        <dbReference type="Proteomes" id="UP001165120"/>
    </source>
</evidence>
<evidence type="ECO:0000256" key="1">
    <source>
        <dbReference type="SAM" id="MobiDB-lite"/>
    </source>
</evidence>
<feature type="region of interest" description="Disordered" evidence="1">
    <location>
        <begin position="964"/>
        <end position="993"/>
    </location>
</feature>
<comment type="caution">
    <text evidence="3">The sequence shown here is derived from an EMBL/GenBank/DDBJ whole genome shotgun (WGS) entry which is preliminary data.</text>
</comment>
<dbReference type="InterPro" id="IPR021895">
    <property type="entry name" value="Bud3_N"/>
</dbReference>
<organism evidence="3 4">
    <name type="scientific">Candida boidinii</name>
    <name type="common">Yeast</name>
    <dbReference type="NCBI Taxonomy" id="5477"/>
    <lineage>
        <taxon>Eukaryota</taxon>
        <taxon>Fungi</taxon>
        <taxon>Dikarya</taxon>
        <taxon>Ascomycota</taxon>
        <taxon>Saccharomycotina</taxon>
        <taxon>Pichiomycetes</taxon>
        <taxon>Pichiales</taxon>
        <taxon>Pichiaceae</taxon>
        <taxon>Ogataea</taxon>
        <taxon>Ogataea/Candida clade</taxon>
    </lineage>
</organism>
<evidence type="ECO:0000259" key="2">
    <source>
        <dbReference type="SMART" id="SM00325"/>
    </source>
</evidence>
<feature type="compositionally biased region" description="Acidic residues" evidence="1">
    <location>
        <begin position="981"/>
        <end position="990"/>
    </location>
</feature>
<feature type="region of interest" description="Disordered" evidence="1">
    <location>
        <begin position="803"/>
        <end position="825"/>
    </location>
</feature>
<keyword evidence="4" id="KW-1185">Reference proteome</keyword>